<evidence type="ECO:0000313" key="3">
    <source>
        <dbReference type="Proteomes" id="UP000321533"/>
    </source>
</evidence>
<evidence type="ECO:0000256" key="1">
    <source>
        <dbReference type="SAM" id="Phobius"/>
    </source>
</evidence>
<dbReference type="AlphaFoldDB" id="A0A5B8VBL6"/>
<feature type="transmembrane region" description="Helical" evidence="1">
    <location>
        <begin position="65"/>
        <end position="83"/>
    </location>
</feature>
<protein>
    <recommendedName>
        <fullName evidence="4">DUF998 domain-containing protein</fullName>
    </recommendedName>
</protein>
<feature type="transmembrane region" description="Helical" evidence="1">
    <location>
        <begin position="21"/>
        <end position="45"/>
    </location>
</feature>
<organism evidence="2 3">
    <name type="scientific">Panacibacter ginsenosidivorans</name>
    <dbReference type="NCBI Taxonomy" id="1813871"/>
    <lineage>
        <taxon>Bacteria</taxon>
        <taxon>Pseudomonadati</taxon>
        <taxon>Bacteroidota</taxon>
        <taxon>Chitinophagia</taxon>
        <taxon>Chitinophagales</taxon>
        <taxon>Chitinophagaceae</taxon>
        <taxon>Panacibacter</taxon>
    </lineage>
</organism>
<proteinExistence type="predicted"/>
<dbReference type="Proteomes" id="UP000321533">
    <property type="component" value="Chromosome"/>
</dbReference>
<accession>A0A5B8VBL6</accession>
<feature type="transmembrane region" description="Helical" evidence="1">
    <location>
        <begin position="88"/>
        <end position="105"/>
    </location>
</feature>
<reference evidence="2 3" key="1">
    <citation type="journal article" date="2016" name="Int. J. Syst. Evol. Microbiol.">
        <title>Panacibacter ginsenosidivorans gen. nov., sp. nov., with ginsenoside converting activity isolated from soil of a ginseng field.</title>
        <authorList>
            <person name="Siddiqi M.Z."/>
            <person name="Muhammad Shafi S."/>
            <person name="Choi K.D."/>
            <person name="Im W.T."/>
        </authorList>
    </citation>
    <scope>NUCLEOTIDE SEQUENCE [LARGE SCALE GENOMIC DNA]</scope>
    <source>
        <strain evidence="2 3">Gsoil1550</strain>
    </source>
</reference>
<dbReference type="RefSeq" id="WP_147191415.1">
    <property type="nucleotide sequence ID" value="NZ_CP042435.1"/>
</dbReference>
<dbReference type="EMBL" id="CP042435">
    <property type="protein sequence ID" value="QEC68907.1"/>
    <property type="molecule type" value="Genomic_DNA"/>
</dbReference>
<name>A0A5B8VBL6_9BACT</name>
<feature type="transmembrane region" description="Helical" evidence="1">
    <location>
        <begin position="125"/>
        <end position="142"/>
    </location>
</feature>
<evidence type="ECO:0000313" key="2">
    <source>
        <dbReference type="EMBL" id="QEC68907.1"/>
    </source>
</evidence>
<keyword evidence="1" id="KW-1133">Transmembrane helix</keyword>
<dbReference type="KEGG" id="pgin:FRZ67_16915"/>
<feature type="transmembrane region" description="Helical" evidence="1">
    <location>
        <begin position="154"/>
        <end position="171"/>
    </location>
</feature>
<evidence type="ECO:0008006" key="4">
    <source>
        <dbReference type="Google" id="ProtNLM"/>
    </source>
</evidence>
<keyword evidence="1" id="KW-0472">Membrane</keyword>
<sequence length="172" mass="19223">MSSQNDTLPALPRGWNFVEKAIAVILTISSVFVLYNEVSIIAGILTSGYTSKDGSTYLQLLKMHHLPVLISLIGLFGGSLLFFNDKKGWLLSLIATAMFGAIFYLSSKSNAANNMLPFASFYKSYGVTSIICFVFSIILLWKPFRKKYRPTIKNWLWLAGTLTLLIIDKIIL</sequence>
<gene>
    <name evidence="2" type="ORF">FRZ67_16915</name>
</gene>
<dbReference type="OrthoDB" id="1361614at2"/>
<keyword evidence="1" id="KW-0812">Transmembrane</keyword>
<keyword evidence="3" id="KW-1185">Reference proteome</keyword>